<dbReference type="AlphaFoldDB" id="A0A1Y0HMZ4"/>
<dbReference type="RefSeq" id="WP_192866781.1">
    <property type="nucleotide sequence ID" value="NZ_CP021416.1"/>
</dbReference>
<dbReference type="PANTHER" id="PTHR35810">
    <property type="entry name" value="CYTOPLASMIC PROTEIN-RELATED"/>
    <property type="match status" value="1"/>
</dbReference>
<dbReference type="Proteomes" id="UP000196005">
    <property type="component" value="Chromosome"/>
</dbReference>
<dbReference type="PANTHER" id="PTHR35810:SF1">
    <property type="entry name" value="CYTOPLASMIC PROTEIN"/>
    <property type="match status" value="1"/>
</dbReference>
<sequence>MINTTPTSNILIYPNEDGNTKIETRLENETVLLNRNQFSELFGRDVKTIGKHINNVFSDGELEGLSAVANFATADGDQN</sequence>
<proteinExistence type="predicted"/>
<dbReference type="KEGG" id="suls:Sdiek1_1419"/>
<reference evidence="2" key="1">
    <citation type="submission" date="2017-05" db="EMBL/GenBank/DDBJ databases">
        <title>Dechlorination kinetics govern the competition between two new strains of the genus Sulfurospirillum.</title>
        <authorList>
            <person name="Buttet G.F."/>
            <person name="Murray A.M."/>
            <person name="Goris T."/>
            <person name="Burion M."/>
            <person name="Lin B."/>
            <person name="Rolle M."/>
            <person name="Maillard J."/>
        </authorList>
    </citation>
    <scope>NUCLEOTIDE SEQUENCE [LARGE SCALE GENOMIC DNA]</scope>
    <source>
        <strain evidence="2">SL2-1</strain>
    </source>
</reference>
<gene>
    <name evidence="1" type="ORF">Sdiek1_1419</name>
</gene>
<name>A0A1Y0HMZ4_9BACT</name>
<evidence type="ECO:0000313" key="1">
    <source>
        <dbReference type="EMBL" id="ARU48583.1"/>
    </source>
</evidence>
<evidence type="ECO:0000313" key="2">
    <source>
        <dbReference type="Proteomes" id="UP000196005"/>
    </source>
</evidence>
<dbReference type="EMBL" id="CP021416">
    <property type="protein sequence ID" value="ARU48583.1"/>
    <property type="molecule type" value="Genomic_DNA"/>
</dbReference>
<accession>A0A1Y0HMZ4</accession>
<organism evidence="1 2">
    <name type="scientific">Sulfurospirillum diekertiae</name>
    <dbReference type="NCBI Taxonomy" id="1854492"/>
    <lineage>
        <taxon>Bacteria</taxon>
        <taxon>Pseudomonadati</taxon>
        <taxon>Campylobacterota</taxon>
        <taxon>Epsilonproteobacteria</taxon>
        <taxon>Campylobacterales</taxon>
        <taxon>Sulfurospirillaceae</taxon>
        <taxon>Sulfurospirillum</taxon>
    </lineage>
</organism>
<keyword evidence="2" id="KW-1185">Reference proteome</keyword>
<protein>
    <submittedName>
        <fullName evidence="1">Uncharacterized protein</fullName>
    </submittedName>
</protein>